<dbReference type="RefSeq" id="WP_060748511.1">
    <property type="nucleotide sequence ID" value="NZ_LNTA01000237.1"/>
</dbReference>
<reference evidence="1 2" key="1">
    <citation type="submission" date="2015-11" db="EMBL/GenBank/DDBJ databases">
        <title>Long Read and Single Molecule DNA Sequencing Simplifies Genome Assembly and TAL Effector Gene Analysis of Xanthomonas translucens.</title>
        <authorList>
            <person name="Peng Z."/>
            <person name="Hu Y."/>
            <person name="Xie J."/>
            <person name="Potnis N."/>
            <person name="Akhunova A."/>
            <person name="Jones J."/>
            <person name="Liu Z."/>
            <person name="White F."/>
            <person name="Liu S."/>
        </authorList>
    </citation>
    <scope>NUCLEOTIDE SEQUENCE [LARGE SCALE GENOMIC DNA]</scope>
    <source>
        <strain evidence="1 2">B1</strain>
    </source>
</reference>
<dbReference type="AlphaFoldDB" id="A0A120EW03"/>
<sequence length="131" mass="14759">MAHNDRLQNSLLQQLRSWPLADVPRLLGFYCSRDRDYEPIKYPGSERLYVTVDGGYVHEIVVTGERFIGTRGEKRGGGGAIDLTLYLHGWESSKFKMAVGRLLEALRVHGFATQAATGEWVISDPEFSRSD</sequence>
<evidence type="ECO:0000313" key="2">
    <source>
        <dbReference type="Proteomes" id="UP000055854"/>
    </source>
</evidence>
<accession>A0A120EW03</accession>
<protein>
    <submittedName>
        <fullName evidence="1">Uncharacterized protein</fullName>
    </submittedName>
</protein>
<gene>
    <name evidence="1" type="ORF">ATB53_01395</name>
</gene>
<dbReference type="Proteomes" id="UP000055854">
    <property type="component" value="Unassembled WGS sequence"/>
</dbReference>
<evidence type="ECO:0000313" key="1">
    <source>
        <dbReference type="EMBL" id="KWV12097.1"/>
    </source>
</evidence>
<name>A0A120EW03_XANCT</name>
<organism evidence="1 2">
    <name type="scientific">Xanthomonas campestris pv. translucens</name>
    <dbReference type="NCBI Taxonomy" id="343"/>
    <lineage>
        <taxon>Bacteria</taxon>
        <taxon>Pseudomonadati</taxon>
        <taxon>Pseudomonadota</taxon>
        <taxon>Gammaproteobacteria</taxon>
        <taxon>Lysobacterales</taxon>
        <taxon>Lysobacteraceae</taxon>
        <taxon>Xanthomonas</taxon>
        <taxon>Xanthomonas translucens group</taxon>
    </lineage>
</organism>
<proteinExistence type="predicted"/>
<comment type="caution">
    <text evidence="1">The sequence shown here is derived from an EMBL/GenBank/DDBJ whole genome shotgun (WGS) entry which is preliminary data.</text>
</comment>
<dbReference type="EMBL" id="LNTA01000237">
    <property type="protein sequence ID" value="KWV12097.1"/>
    <property type="molecule type" value="Genomic_DNA"/>
</dbReference>